<dbReference type="GO" id="GO:0005911">
    <property type="term" value="C:cell-cell junction"/>
    <property type="evidence" value="ECO:0007669"/>
    <property type="project" value="TreeGrafter"/>
</dbReference>
<gene>
    <name evidence="7" type="ORF">MCOR_7993</name>
</gene>
<evidence type="ECO:0000259" key="6">
    <source>
        <dbReference type="PROSITE" id="PS50835"/>
    </source>
</evidence>
<dbReference type="GO" id="GO:0005886">
    <property type="term" value="C:plasma membrane"/>
    <property type="evidence" value="ECO:0007669"/>
    <property type="project" value="TreeGrafter"/>
</dbReference>
<evidence type="ECO:0000313" key="8">
    <source>
        <dbReference type="Proteomes" id="UP000507470"/>
    </source>
</evidence>
<dbReference type="GO" id="GO:0098609">
    <property type="term" value="P:cell-cell adhesion"/>
    <property type="evidence" value="ECO:0007669"/>
    <property type="project" value="TreeGrafter"/>
</dbReference>
<dbReference type="OrthoDB" id="6283450at2759"/>
<dbReference type="Proteomes" id="UP000507470">
    <property type="component" value="Unassembled WGS sequence"/>
</dbReference>
<dbReference type="SMART" id="SM00409">
    <property type="entry name" value="IG"/>
    <property type="match status" value="3"/>
</dbReference>
<feature type="domain" description="Ig-like" evidence="6">
    <location>
        <begin position="354"/>
        <end position="434"/>
    </location>
</feature>
<dbReference type="AlphaFoldDB" id="A0A6J8AIT5"/>
<feature type="domain" description="Ig-like" evidence="6">
    <location>
        <begin position="266"/>
        <end position="352"/>
    </location>
</feature>
<proteinExistence type="predicted"/>
<comment type="subcellular location">
    <subcellularLocation>
        <location evidence="1">Membrane</location>
        <topology evidence="1">Single-pass type I membrane protein</topology>
    </subcellularLocation>
</comment>
<dbReference type="InterPro" id="IPR051275">
    <property type="entry name" value="Cell_adhesion_signaling"/>
</dbReference>
<dbReference type="Gene3D" id="2.60.40.10">
    <property type="entry name" value="Immunoglobulins"/>
    <property type="match status" value="3"/>
</dbReference>
<dbReference type="Pfam" id="PF13927">
    <property type="entry name" value="Ig_3"/>
    <property type="match status" value="1"/>
</dbReference>
<evidence type="ECO:0000313" key="7">
    <source>
        <dbReference type="EMBL" id="CAC5368452.1"/>
    </source>
</evidence>
<accession>A0A6J8AIT5</accession>
<dbReference type="InterPro" id="IPR007110">
    <property type="entry name" value="Ig-like_dom"/>
</dbReference>
<dbReference type="EMBL" id="CACVKT020001486">
    <property type="protein sequence ID" value="CAC5368452.1"/>
    <property type="molecule type" value="Genomic_DNA"/>
</dbReference>
<dbReference type="GO" id="GO:0050839">
    <property type="term" value="F:cell adhesion molecule binding"/>
    <property type="evidence" value="ECO:0007669"/>
    <property type="project" value="TreeGrafter"/>
</dbReference>
<dbReference type="CDD" id="cd00096">
    <property type="entry name" value="Ig"/>
    <property type="match status" value="1"/>
</dbReference>
<dbReference type="InterPro" id="IPR003598">
    <property type="entry name" value="Ig_sub2"/>
</dbReference>
<dbReference type="PROSITE" id="PS50835">
    <property type="entry name" value="IG_LIKE"/>
    <property type="match status" value="3"/>
</dbReference>
<dbReference type="InterPro" id="IPR003599">
    <property type="entry name" value="Ig_sub"/>
</dbReference>
<keyword evidence="2" id="KW-0472">Membrane</keyword>
<sequence length="699" mass="79549">MSFKWMPSLSGPDNDIWTIMRITYVWTVFSEFAIKYLAFWMKINLVIGVIELNSVEYKYFSIEEEITLKCDCVGSYWNGPAVKSPGKQISQINITDVYGKQKFYNLSIYTRRNEIADTLPYDIYNRLSLIGNNLDLHIQNLSLSDEGIYICEYAVKCNLPQKRYLLQKKIFPTKLRIQNETNQHTIKGIENCTLSLICLVESGKPSEKLRWTKHGNIILRGGPSKLVYTFVPGKNDHQSGYTCEAQNPDMIIPLTKTIHLDIKYKPCISINISGTLMVVEGEMMHICCISRSNPKPTSINWYNEEVKLDSNYNASSLCLKINNVSRHDSGNYICSSKNEIGNASSEIVLIISYPPVIDVWYRKLMKYDRNREIQCLAEGEPNIYNYFQWEHQSLFNEHIRYLGGENDGILRLPDVNVSNRYQDTGVYICNVTNGISDYHGNIFQLGRAYLVFDGPPVFAEDNERIQNYNIGSEIEIKVKVYNSSVIKCHNITDVGSMPFIPNDIDVKINPVQMKERFHDASVTVNGTKLIFVLRGESLSGSRKFNVTICNSHGHSSFVVDSNPLGQSESVENRLYHSVQESGISILQTPQDELIDDVTLTVSDSRLYNEQLNRVTMDGQLNYADVVFQPSSSTNQVRIIGLEDRIHYADVDVSMRTAFLPDISSIGDGSDIGSHKSSSEDDFVYVGQIENYMQNRPTHT</sequence>
<evidence type="ECO:0000256" key="4">
    <source>
        <dbReference type="ARBA" id="ARBA00023180"/>
    </source>
</evidence>
<dbReference type="PANTHER" id="PTHR11640">
    <property type="entry name" value="NEPHRIN"/>
    <property type="match status" value="1"/>
</dbReference>
<organism evidence="7 8">
    <name type="scientific">Mytilus coruscus</name>
    <name type="common">Sea mussel</name>
    <dbReference type="NCBI Taxonomy" id="42192"/>
    <lineage>
        <taxon>Eukaryota</taxon>
        <taxon>Metazoa</taxon>
        <taxon>Spiralia</taxon>
        <taxon>Lophotrochozoa</taxon>
        <taxon>Mollusca</taxon>
        <taxon>Bivalvia</taxon>
        <taxon>Autobranchia</taxon>
        <taxon>Pteriomorphia</taxon>
        <taxon>Mytilida</taxon>
        <taxon>Mytiloidea</taxon>
        <taxon>Mytilidae</taxon>
        <taxon>Mytilinae</taxon>
        <taxon>Mytilus</taxon>
    </lineage>
</organism>
<dbReference type="PANTHER" id="PTHR11640:SF31">
    <property type="entry name" value="IRREGULAR CHIASM C-ROUGHEST PROTEIN-RELATED"/>
    <property type="match status" value="1"/>
</dbReference>
<dbReference type="SMART" id="SM00408">
    <property type="entry name" value="IGc2"/>
    <property type="match status" value="3"/>
</dbReference>
<evidence type="ECO:0000256" key="1">
    <source>
        <dbReference type="ARBA" id="ARBA00004479"/>
    </source>
</evidence>
<keyword evidence="4" id="KW-0325">Glycoprotein</keyword>
<keyword evidence="8" id="KW-1185">Reference proteome</keyword>
<keyword evidence="3" id="KW-1015">Disulfide bond</keyword>
<name>A0A6J8AIT5_MYTCO</name>
<protein>
    <recommendedName>
        <fullName evidence="6">Ig-like domain-containing protein</fullName>
    </recommendedName>
</protein>
<dbReference type="InterPro" id="IPR013783">
    <property type="entry name" value="Ig-like_fold"/>
</dbReference>
<evidence type="ECO:0000256" key="5">
    <source>
        <dbReference type="ARBA" id="ARBA00023319"/>
    </source>
</evidence>
<dbReference type="SUPFAM" id="SSF48726">
    <property type="entry name" value="Immunoglobulin"/>
    <property type="match status" value="4"/>
</dbReference>
<feature type="domain" description="Ig-like" evidence="6">
    <location>
        <begin position="172"/>
        <end position="259"/>
    </location>
</feature>
<reference evidence="7 8" key="1">
    <citation type="submission" date="2020-06" db="EMBL/GenBank/DDBJ databases">
        <authorList>
            <person name="Li R."/>
            <person name="Bekaert M."/>
        </authorList>
    </citation>
    <scope>NUCLEOTIDE SEQUENCE [LARGE SCALE GENOMIC DNA]</scope>
    <source>
        <strain evidence="8">wild</strain>
    </source>
</reference>
<keyword evidence="5" id="KW-0393">Immunoglobulin domain</keyword>
<dbReference type="InterPro" id="IPR036179">
    <property type="entry name" value="Ig-like_dom_sf"/>
</dbReference>
<evidence type="ECO:0000256" key="2">
    <source>
        <dbReference type="ARBA" id="ARBA00023136"/>
    </source>
</evidence>
<evidence type="ECO:0000256" key="3">
    <source>
        <dbReference type="ARBA" id="ARBA00023157"/>
    </source>
</evidence>